<dbReference type="EC" id="2.1.1.72" evidence="2"/>
<organism evidence="10 11">
    <name type="scientific">Aquimarina algiphila</name>
    <dbReference type="NCBI Taxonomy" id="2047982"/>
    <lineage>
        <taxon>Bacteria</taxon>
        <taxon>Pseudomonadati</taxon>
        <taxon>Bacteroidota</taxon>
        <taxon>Flavobacteriia</taxon>
        <taxon>Flavobacteriales</taxon>
        <taxon>Flavobacteriaceae</taxon>
        <taxon>Aquimarina</taxon>
    </lineage>
</organism>
<evidence type="ECO:0000256" key="8">
    <source>
        <dbReference type="SAM" id="Coils"/>
    </source>
</evidence>
<dbReference type="EMBL" id="VLNR01000082">
    <property type="protein sequence ID" value="TSE04381.1"/>
    <property type="molecule type" value="Genomic_DNA"/>
</dbReference>
<dbReference type="SUPFAM" id="SSF53335">
    <property type="entry name" value="S-adenosyl-L-methionine-dependent methyltransferases"/>
    <property type="match status" value="1"/>
</dbReference>
<reference evidence="10 11" key="1">
    <citation type="submission" date="2019-07" db="EMBL/GenBank/DDBJ databases">
        <title>The draft genome sequence of Aquimarina algiphila M91.</title>
        <authorList>
            <person name="Meng X."/>
        </authorList>
    </citation>
    <scope>NUCLEOTIDE SEQUENCE [LARGE SCALE GENOMIC DNA]</scope>
    <source>
        <strain evidence="10 11">M91</strain>
    </source>
</reference>
<keyword evidence="8" id="KW-0175">Coiled coil</keyword>
<evidence type="ECO:0000313" key="10">
    <source>
        <dbReference type="EMBL" id="TSE04381.1"/>
    </source>
</evidence>
<evidence type="ECO:0000256" key="5">
    <source>
        <dbReference type="ARBA" id="ARBA00022691"/>
    </source>
</evidence>
<evidence type="ECO:0000256" key="4">
    <source>
        <dbReference type="ARBA" id="ARBA00022679"/>
    </source>
</evidence>
<gene>
    <name evidence="10" type="ORF">FOF46_26510</name>
</gene>
<accession>A0A554VCG4</accession>
<dbReference type="PRINTS" id="PR00507">
    <property type="entry name" value="N12N6MTFRASE"/>
</dbReference>
<dbReference type="PANTHER" id="PTHR42933">
    <property type="entry name" value="SLR6095 PROTEIN"/>
    <property type="match status" value="1"/>
</dbReference>
<dbReference type="Gene3D" id="3.40.50.150">
    <property type="entry name" value="Vaccinia Virus protein VP39"/>
    <property type="match status" value="1"/>
</dbReference>
<evidence type="ECO:0000259" key="9">
    <source>
        <dbReference type="Pfam" id="PF02384"/>
    </source>
</evidence>
<dbReference type="InterPro" id="IPR003356">
    <property type="entry name" value="DNA_methylase_A-5"/>
</dbReference>
<dbReference type="PANTHER" id="PTHR42933:SF3">
    <property type="entry name" value="TYPE I RESTRICTION ENZYME MJAVIII METHYLASE SUBUNIT"/>
    <property type="match status" value="1"/>
</dbReference>
<feature type="domain" description="DNA methylase adenine-specific" evidence="9">
    <location>
        <begin position="1"/>
        <end position="109"/>
    </location>
</feature>
<dbReference type="Pfam" id="PF02384">
    <property type="entry name" value="N6_Mtase"/>
    <property type="match status" value="1"/>
</dbReference>
<dbReference type="AlphaFoldDB" id="A0A554VCG4"/>
<keyword evidence="3 10" id="KW-0489">Methyltransferase</keyword>
<evidence type="ECO:0000256" key="3">
    <source>
        <dbReference type="ARBA" id="ARBA00022603"/>
    </source>
</evidence>
<dbReference type="Proteomes" id="UP000318833">
    <property type="component" value="Unassembled WGS sequence"/>
</dbReference>
<feature type="coiled-coil region" evidence="8">
    <location>
        <begin position="138"/>
        <end position="165"/>
    </location>
</feature>
<evidence type="ECO:0000256" key="2">
    <source>
        <dbReference type="ARBA" id="ARBA00011900"/>
    </source>
</evidence>
<keyword evidence="4" id="KW-0808">Transferase</keyword>
<keyword evidence="11" id="KW-1185">Reference proteome</keyword>
<keyword evidence="5" id="KW-0949">S-adenosyl-L-methionine</keyword>
<evidence type="ECO:0000313" key="11">
    <source>
        <dbReference type="Proteomes" id="UP000318833"/>
    </source>
</evidence>
<proteinExistence type="inferred from homology"/>
<dbReference type="GO" id="GO:0009307">
    <property type="term" value="P:DNA restriction-modification system"/>
    <property type="evidence" value="ECO:0007669"/>
    <property type="project" value="UniProtKB-KW"/>
</dbReference>
<comment type="catalytic activity">
    <reaction evidence="7">
        <text>a 2'-deoxyadenosine in DNA + S-adenosyl-L-methionine = an N(6)-methyl-2'-deoxyadenosine in DNA + S-adenosyl-L-homocysteine + H(+)</text>
        <dbReference type="Rhea" id="RHEA:15197"/>
        <dbReference type="Rhea" id="RHEA-COMP:12418"/>
        <dbReference type="Rhea" id="RHEA-COMP:12419"/>
        <dbReference type="ChEBI" id="CHEBI:15378"/>
        <dbReference type="ChEBI" id="CHEBI:57856"/>
        <dbReference type="ChEBI" id="CHEBI:59789"/>
        <dbReference type="ChEBI" id="CHEBI:90615"/>
        <dbReference type="ChEBI" id="CHEBI:90616"/>
        <dbReference type="EC" id="2.1.1.72"/>
    </reaction>
</comment>
<dbReference type="GO" id="GO:0003677">
    <property type="term" value="F:DNA binding"/>
    <property type="evidence" value="ECO:0007669"/>
    <property type="project" value="InterPro"/>
</dbReference>
<dbReference type="InterPro" id="IPR029063">
    <property type="entry name" value="SAM-dependent_MTases_sf"/>
</dbReference>
<keyword evidence="6" id="KW-0680">Restriction system</keyword>
<dbReference type="InterPro" id="IPR051537">
    <property type="entry name" value="DNA_Adenine_Mtase"/>
</dbReference>
<dbReference type="OrthoDB" id="9814572at2"/>
<name>A0A554VCG4_9FLAO</name>
<dbReference type="GO" id="GO:0009007">
    <property type="term" value="F:site-specific DNA-methyltransferase (adenine-specific) activity"/>
    <property type="evidence" value="ECO:0007669"/>
    <property type="project" value="UniProtKB-EC"/>
</dbReference>
<comment type="similarity">
    <text evidence="1">Belongs to the N(4)/N(6)-methyltransferase family.</text>
</comment>
<protein>
    <recommendedName>
        <fullName evidence="2">site-specific DNA-methyltransferase (adenine-specific)</fullName>
        <ecNumber evidence="2">2.1.1.72</ecNumber>
    </recommendedName>
</protein>
<evidence type="ECO:0000256" key="7">
    <source>
        <dbReference type="ARBA" id="ARBA00047942"/>
    </source>
</evidence>
<sequence length="169" mass="19427">MFGDFYEALESRSKKSRLGQFFTPEHVVDLMILMQHGKDEDLTGKGLTINDPTCGSGRFLIAFHGHFPGNYTYAEDIDPICCKMASINMMLHGCEVEVIQHNSLNPDDYQQGWKINPKIRIYELPSIVPIEKEQSTIYQMWQNQKARTAEERAEAERKVEEETLRTVGI</sequence>
<evidence type="ECO:0000256" key="1">
    <source>
        <dbReference type="ARBA" id="ARBA00006594"/>
    </source>
</evidence>
<evidence type="ECO:0000256" key="6">
    <source>
        <dbReference type="ARBA" id="ARBA00022747"/>
    </source>
</evidence>
<dbReference type="RefSeq" id="WP_143918558.1">
    <property type="nucleotide sequence ID" value="NZ_CANMXV010000057.1"/>
</dbReference>
<dbReference type="GO" id="GO:0008170">
    <property type="term" value="F:N-methyltransferase activity"/>
    <property type="evidence" value="ECO:0007669"/>
    <property type="project" value="InterPro"/>
</dbReference>
<dbReference type="GO" id="GO:0032259">
    <property type="term" value="P:methylation"/>
    <property type="evidence" value="ECO:0007669"/>
    <property type="project" value="UniProtKB-KW"/>
</dbReference>
<comment type="caution">
    <text evidence="10">The sequence shown here is derived from an EMBL/GenBank/DDBJ whole genome shotgun (WGS) entry which is preliminary data.</text>
</comment>